<dbReference type="SUPFAM" id="SSF53474">
    <property type="entry name" value="alpha/beta-Hydrolases"/>
    <property type="match status" value="1"/>
</dbReference>
<dbReference type="Gene3D" id="3.40.50.1820">
    <property type="entry name" value="alpha/beta hydrolase"/>
    <property type="match status" value="1"/>
</dbReference>
<dbReference type="Pfam" id="PF06441">
    <property type="entry name" value="EHN"/>
    <property type="match status" value="1"/>
</dbReference>
<dbReference type="Proteomes" id="UP000595448">
    <property type="component" value="Chromosome"/>
</dbReference>
<gene>
    <name evidence="5" type="ORF">JIP62_06780</name>
</gene>
<organism evidence="5 6">
    <name type="scientific">Brevundimonas vitisensis</name>
    <dbReference type="NCBI Taxonomy" id="2800818"/>
    <lineage>
        <taxon>Bacteria</taxon>
        <taxon>Pseudomonadati</taxon>
        <taxon>Pseudomonadota</taxon>
        <taxon>Alphaproteobacteria</taxon>
        <taxon>Caulobacterales</taxon>
        <taxon>Caulobacteraceae</taxon>
        <taxon>Brevundimonas</taxon>
    </lineage>
</organism>
<keyword evidence="2" id="KW-0058">Aromatic hydrocarbons catabolism</keyword>
<evidence type="ECO:0000259" key="4">
    <source>
        <dbReference type="Pfam" id="PF06441"/>
    </source>
</evidence>
<dbReference type="GO" id="GO:0016787">
    <property type="term" value="F:hydrolase activity"/>
    <property type="evidence" value="ECO:0007669"/>
    <property type="project" value="UniProtKB-KW"/>
</dbReference>
<dbReference type="InterPro" id="IPR010497">
    <property type="entry name" value="Epoxide_hydro_N"/>
</dbReference>
<evidence type="ECO:0000313" key="5">
    <source>
        <dbReference type="EMBL" id="QQQ19784.1"/>
    </source>
</evidence>
<dbReference type="PANTHER" id="PTHR21661">
    <property type="entry name" value="EPOXIDE HYDROLASE 1-RELATED"/>
    <property type="match status" value="1"/>
</dbReference>
<sequence>MSDVVPHPIDVPQSVLDDIRDGLTAAHIPYAPEGGGWAWGVDTAYLRELVDYWINHYDWRVHEAHLNRHPQFSTVIDGMAIRFEHIRGTGARGPILLTHGWPGSILEFDEVADRLAFPERFGGRAEDGFDLVIPSLPGFGFSQRPPAPIGPRRISALWRTLMVDRLGHDRFFAQGGDFGSSVSSWLAHDHPDHVAALHLNLAIPMPVPADQAVPGEVEWRAAFEAVQRRESAYMMVHMTKAQTIGAALSASPVAFAAWVIEKFHGWADTGGDIESRFTKDQLITNLMLYLVNDAVASSIWMYAGTAVEVGAGKLSGLNVTVPTGFAQYPGEFLPPAPVDAIRRNWNLTHHAIMASGGHFAAFEEPVVFSNDVRDFFLRHGDAAAGDTR</sequence>
<dbReference type="InterPro" id="IPR016292">
    <property type="entry name" value="Epoxide_hydrolase"/>
</dbReference>
<dbReference type="InterPro" id="IPR029058">
    <property type="entry name" value="AB_hydrolase_fold"/>
</dbReference>
<dbReference type="EMBL" id="CP067977">
    <property type="protein sequence ID" value="QQQ19784.1"/>
    <property type="molecule type" value="Genomic_DNA"/>
</dbReference>
<protein>
    <submittedName>
        <fullName evidence="5">Alpha/beta fold hydrolase</fullName>
    </submittedName>
</protein>
<evidence type="ECO:0000256" key="1">
    <source>
        <dbReference type="ARBA" id="ARBA00010088"/>
    </source>
</evidence>
<comment type="similarity">
    <text evidence="1">Belongs to the peptidase S33 family.</text>
</comment>
<dbReference type="InterPro" id="IPR000639">
    <property type="entry name" value="Epox_hydrolase-like"/>
</dbReference>
<name>A0ABX7BUK2_9CAUL</name>
<dbReference type="PRINTS" id="PR00412">
    <property type="entry name" value="EPOXHYDRLASE"/>
</dbReference>
<keyword evidence="3 5" id="KW-0378">Hydrolase</keyword>
<proteinExistence type="inferred from homology"/>
<dbReference type="PIRSF" id="PIRSF001112">
    <property type="entry name" value="Epoxide_hydrolase"/>
    <property type="match status" value="1"/>
</dbReference>
<evidence type="ECO:0000256" key="2">
    <source>
        <dbReference type="ARBA" id="ARBA00022797"/>
    </source>
</evidence>
<evidence type="ECO:0000313" key="6">
    <source>
        <dbReference type="Proteomes" id="UP000595448"/>
    </source>
</evidence>
<dbReference type="PANTHER" id="PTHR21661:SF35">
    <property type="entry name" value="EPOXIDE HYDROLASE"/>
    <property type="match status" value="1"/>
</dbReference>
<dbReference type="RefSeq" id="WP_201104194.1">
    <property type="nucleotide sequence ID" value="NZ_CP067977.1"/>
</dbReference>
<evidence type="ECO:0000256" key="3">
    <source>
        <dbReference type="ARBA" id="ARBA00022801"/>
    </source>
</evidence>
<reference evidence="5 6" key="1">
    <citation type="submission" date="2021-01" db="EMBL/GenBank/DDBJ databases">
        <title>Brevundimonas vitis sp. nov., an bacterium isolated from grape (Vitis vinifera).</title>
        <authorList>
            <person name="Jiang L."/>
            <person name="Lee J."/>
        </authorList>
    </citation>
    <scope>NUCLEOTIDE SEQUENCE [LARGE SCALE GENOMIC DNA]</scope>
    <source>
        <strain evidence="5 6">GRTSA-9</strain>
    </source>
</reference>
<keyword evidence="6" id="KW-1185">Reference proteome</keyword>
<feature type="domain" description="Epoxide hydrolase N-terminal" evidence="4">
    <location>
        <begin position="6"/>
        <end position="108"/>
    </location>
</feature>
<accession>A0ABX7BUK2</accession>